<name>A0A804RJ44_MAIZE</name>
<evidence type="ECO:0000313" key="2">
    <source>
        <dbReference type="EnsemblPlants" id="Zm00001eb413760_P001"/>
    </source>
</evidence>
<keyword evidence="3" id="KW-1185">Reference proteome</keyword>
<dbReference type="InParanoid" id="A0A804RJ44"/>
<evidence type="ECO:0000256" key="1">
    <source>
        <dbReference type="SAM" id="MobiDB-lite"/>
    </source>
</evidence>
<evidence type="ECO:0000313" key="3">
    <source>
        <dbReference type="Proteomes" id="UP000007305"/>
    </source>
</evidence>
<dbReference type="Proteomes" id="UP000007305">
    <property type="component" value="Chromosome 10"/>
</dbReference>
<reference evidence="3" key="1">
    <citation type="journal article" date="2009" name="Science">
        <title>The B73 maize genome: complexity, diversity, and dynamics.</title>
        <authorList>
            <person name="Schnable P.S."/>
            <person name="Ware D."/>
            <person name="Fulton R.S."/>
            <person name="Stein J.C."/>
            <person name="Wei F."/>
            <person name="Pasternak S."/>
            <person name="Liang C."/>
            <person name="Zhang J."/>
            <person name="Fulton L."/>
            <person name="Graves T.A."/>
            <person name="Minx P."/>
            <person name="Reily A.D."/>
            <person name="Courtney L."/>
            <person name="Kruchowski S.S."/>
            <person name="Tomlinson C."/>
            <person name="Strong C."/>
            <person name="Delehaunty K."/>
            <person name="Fronick C."/>
            <person name="Courtney B."/>
            <person name="Rock S.M."/>
            <person name="Belter E."/>
            <person name="Du F."/>
            <person name="Kim K."/>
            <person name="Abbott R.M."/>
            <person name="Cotton M."/>
            <person name="Levy A."/>
            <person name="Marchetto P."/>
            <person name="Ochoa K."/>
            <person name="Jackson S.M."/>
            <person name="Gillam B."/>
            <person name="Chen W."/>
            <person name="Yan L."/>
            <person name="Higginbotham J."/>
            <person name="Cardenas M."/>
            <person name="Waligorski J."/>
            <person name="Applebaum E."/>
            <person name="Phelps L."/>
            <person name="Falcone J."/>
            <person name="Kanchi K."/>
            <person name="Thane T."/>
            <person name="Scimone A."/>
            <person name="Thane N."/>
            <person name="Henke J."/>
            <person name="Wang T."/>
            <person name="Ruppert J."/>
            <person name="Shah N."/>
            <person name="Rotter K."/>
            <person name="Hodges J."/>
            <person name="Ingenthron E."/>
            <person name="Cordes M."/>
            <person name="Kohlberg S."/>
            <person name="Sgro J."/>
            <person name="Delgado B."/>
            <person name="Mead K."/>
            <person name="Chinwalla A."/>
            <person name="Leonard S."/>
            <person name="Crouse K."/>
            <person name="Collura K."/>
            <person name="Kudrna D."/>
            <person name="Currie J."/>
            <person name="He R."/>
            <person name="Angelova A."/>
            <person name="Rajasekar S."/>
            <person name="Mueller T."/>
            <person name="Lomeli R."/>
            <person name="Scara G."/>
            <person name="Ko A."/>
            <person name="Delaney K."/>
            <person name="Wissotski M."/>
            <person name="Lopez G."/>
            <person name="Campos D."/>
            <person name="Braidotti M."/>
            <person name="Ashley E."/>
            <person name="Golser W."/>
            <person name="Kim H."/>
            <person name="Lee S."/>
            <person name="Lin J."/>
            <person name="Dujmic Z."/>
            <person name="Kim W."/>
            <person name="Talag J."/>
            <person name="Zuccolo A."/>
            <person name="Fan C."/>
            <person name="Sebastian A."/>
            <person name="Kramer M."/>
            <person name="Spiegel L."/>
            <person name="Nascimento L."/>
            <person name="Zutavern T."/>
            <person name="Miller B."/>
            <person name="Ambroise C."/>
            <person name="Muller S."/>
            <person name="Spooner W."/>
            <person name="Narechania A."/>
            <person name="Ren L."/>
            <person name="Wei S."/>
            <person name="Kumari S."/>
            <person name="Faga B."/>
            <person name="Levy M.J."/>
            <person name="McMahan L."/>
            <person name="Van Buren P."/>
            <person name="Vaughn M.W."/>
            <person name="Ying K."/>
            <person name="Yeh C.-T."/>
            <person name="Emrich S.J."/>
            <person name="Jia Y."/>
            <person name="Kalyanaraman A."/>
            <person name="Hsia A.-P."/>
            <person name="Barbazuk W.B."/>
            <person name="Baucom R.S."/>
            <person name="Brutnell T.P."/>
            <person name="Carpita N.C."/>
            <person name="Chaparro C."/>
            <person name="Chia J.-M."/>
            <person name="Deragon J.-M."/>
            <person name="Estill J.C."/>
            <person name="Fu Y."/>
            <person name="Jeddeloh J.A."/>
            <person name="Han Y."/>
            <person name="Lee H."/>
            <person name="Li P."/>
            <person name="Lisch D.R."/>
            <person name="Liu S."/>
            <person name="Liu Z."/>
            <person name="Nagel D.H."/>
            <person name="McCann M.C."/>
            <person name="SanMiguel P."/>
            <person name="Myers A.M."/>
            <person name="Nettleton D."/>
            <person name="Nguyen J."/>
            <person name="Penning B.W."/>
            <person name="Ponnala L."/>
            <person name="Schneider K.L."/>
            <person name="Schwartz D.C."/>
            <person name="Sharma A."/>
            <person name="Soderlund C."/>
            <person name="Springer N.M."/>
            <person name="Sun Q."/>
            <person name="Wang H."/>
            <person name="Waterman M."/>
            <person name="Westerman R."/>
            <person name="Wolfgruber T.K."/>
            <person name="Yang L."/>
            <person name="Yu Y."/>
            <person name="Zhang L."/>
            <person name="Zhou S."/>
            <person name="Zhu Q."/>
            <person name="Bennetzen J.L."/>
            <person name="Dawe R.K."/>
            <person name="Jiang J."/>
            <person name="Jiang N."/>
            <person name="Presting G.G."/>
            <person name="Wessler S.R."/>
            <person name="Aluru S."/>
            <person name="Martienssen R.A."/>
            <person name="Clifton S.W."/>
            <person name="McCombie W.R."/>
            <person name="Wing R.A."/>
            <person name="Wilson R.K."/>
        </authorList>
    </citation>
    <scope>NUCLEOTIDE SEQUENCE [LARGE SCALE GENOMIC DNA]</scope>
    <source>
        <strain evidence="3">cv. B73</strain>
    </source>
</reference>
<dbReference type="AlphaFoldDB" id="A0A804RJ44"/>
<reference evidence="2" key="3">
    <citation type="submission" date="2021-05" db="UniProtKB">
        <authorList>
            <consortium name="EnsemblPlants"/>
        </authorList>
    </citation>
    <scope>IDENTIFICATION</scope>
    <source>
        <strain evidence="2">cv. B73</strain>
    </source>
</reference>
<accession>A0A804RJ44</accession>
<proteinExistence type="predicted"/>
<dbReference type="EnsemblPlants" id="Zm00001eb413760_T001">
    <property type="protein sequence ID" value="Zm00001eb413760_P001"/>
    <property type="gene ID" value="Zm00001eb413760"/>
</dbReference>
<protein>
    <submittedName>
        <fullName evidence="2">Uncharacterized protein</fullName>
    </submittedName>
</protein>
<organism evidence="2 3">
    <name type="scientific">Zea mays</name>
    <name type="common">Maize</name>
    <dbReference type="NCBI Taxonomy" id="4577"/>
    <lineage>
        <taxon>Eukaryota</taxon>
        <taxon>Viridiplantae</taxon>
        <taxon>Streptophyta</taxon>
        <taxon>Embryophyta</taxon>
        <taxon>Tracheophyta</taxon>
        <taxon>Spermatophyta</taxon>
        <taxon>Magnoliopsida</taxon>
        <taxon>Liliopsida</taxon>
        <taxon>Poales</taxon>
        <taxon>Poaceae</taxon>
        <taxon>PACMAD clade</taxon>
        <taxon>Panicoideae</taxon>
        <taxon>Andropogonodae</taxon>
        <taxon>Andropogoneae</taxon>
        <taxon>Tripsacinae</taxon>
        <taxon>Zea</taxon>
    </lineage>
</organism>
<sequence length="157" mass="16860">MTLPACWLADIGAAGRAAGGGPWTARACKSGDAWRAAAAAHAHVAARTGCMRARSARGSTLSRVHGTDPPTHPSSPVCHARDRRRLSLTSSRVDDELAAPAASWPHAVRWQQVAGSEPPRAALPREYKYPALLYRARNSLAIDPLIDRTDARLRSRP</sequence>
<feature type="region of interest" description="Disordered" evidence="1">
    <location>
        <begin position="57"/>
        <end position="82"/>
    </location>
</feature>
<reference evidence="2" key="2">
    <citation type="submission" date="2019-07" db="EMBL/GenBank/DDBJ databases">
        <authorList>
            <person name="Seetharam A."/>
            <person name="Woodhouse M."/>
            <person name="Cannon E."/>
        </authorList>
    </citation>
    <scope>NUCLEOTIDE SEQUENCE [LARGE SCALE GENOMIC DNA]</scope>
    <source>
        <strain evidence="2">cv. B73</strain>
    </source>
</reference>
<dbReference type="Gramene" id="Zm00001eb413760_T001">
    <property type="protein sequence ID" value="Zm00001eb413760_P001"/>
    <property type="gene ID" value="Zm00001eb413760"/>
</dbReference>